<keyword evidence="2" id="KW-0808">Transferase</keyword>
<organism evidence="2 3">
    <name type="scientific">Alkalibacterium olivapovliticus</name>
    <dbReference type="NCBI Taxonomy" id="99907"/>
    <lineage>
        <taxon>Bacteria</taxon>
        <taxon>Bacillati</taxon>
        <taxon>Bacillota</taxon>
        <taxon>Bacilli</taxon>
        <taxon>Lactobacillales</taxon>
        <taxon>Carnobacteriaceae</taxon>
        <taxon>Alkalibacterium</taxon>
    </lineage>
</organism>
<dbReference type="EMBL" id="PVTO01000011">
    <property type="protein sequence ID" value="PRY82468.1"/>
    <property type="molecule type" value="Genomic_DNA"/>
</dbReference>
<dbReference type="Proteomes" id="UP000238205">
    <property type="component" value="Unassembled WGS sequence"/>
</dbReference>
<accession>A0A2T0W6Y5</accession>
<dbReference type="GO" id="GO:0009100">
    <property type="term" value="P:glycoprotein metabolic process"/>
    <property type="evidence" value="ECO:0007669"/>
    <property type="project" value="UniProtKB-ARBA"/>
</dbReference>
<dbReference type="GO" id="GO:0016740">
    <property type="term" value="F:transferase activity"/>
    <property type="evidence" value="ECO:0007669"/>
    <property type="project" value="UniProtKB-KW"/>
</dbReference>
<sequence length="298" mass="34699">MRKVTLDEQKTIMLEILLYIDQIASFHNLRYSLWGGTMLGAVRHKGFIPWDDDIDISLPREDYEKLLSILKSNSRYSLYEYSLQTDYTWGWAKLTHTRTIDNKKKYFNTASSHGIFVDIVPIDGLPNKNKDIKVLKRKLHRLNLLVKTSQFPSYASSIHLKRSIEKLLLLFPLCAYSKVTGGKKKHIKELNRLSKSFTIRDSNKCGHLLSRYKKNLGYPSSIWDKIDDYEFEGHLFKGISDSHTYLSLLYGEDYMEIPSKDKQIIHEEHAFYRVDGEADEYCYDNGKWSGSANGPEYS</sequence>
<dbReference type="InterPro" id="IPR007074">
    <property type="entry name" value="LicD/FKTN/FKRP_NTP_transf"/>
</dbReference>
<proteinExistence type="predicted"/>
<dbReference type="PANTHER" id="PTHR43404">
    <property type="entry name" value="LIPOPOLYSACCHARIDE CHOLINEPHOSPHOTRANSFERASE LICD"/>
    <property type="match status" value="1"/>
</dbReference>
<keyword evidence="3" id="KW-1185">Reference proteome</keyword>
<evidence type="ECO:0000259" key="1">
    <source>
        <dbReference type="Pfam" id="PF04991"/>
    </source>
</evidence>
<comment type="caution">
    <text evidence="2">The sequence shown here is derived from an EMBL/GenBank/DDBJ whole genome shotgun (WGS) entry which is preliminary data.</text>
</comment>
<feature type="domain" description="LicD/FKTN/FKRP nucleotidyltransferase" evidence="1">
    <location>
        <begin position="27"/>
        <end position="251"/>
    </location>
</feature>
<evidence type="ECO:0000313" key="2">
    <source>
        <dbReference type="EMBL" id="PRY82468.1"/>
    </source>
</evidence>
<evidence type="ECO:0000313" key="3">
    <source>
        <dbReference type="Proteomes" id="UP000238205"/>
    </source>
</evidence>
<dbReference type="AlphaFoldDB" id="A0A2T0W6Y5"/>
<dbReference type="PANTHER" id="PTHR43404:SF2">
    <property type="entry name" value="LIPOPOLYSACCHARIDE CHOLINEPHOSPHOTRANSFERASE LICD"/>
    <property type="match status" value="1"/>
</dbReference>
<name>A0A2T0W6Y5_9LACT</name>
<dbReference type="OrthoDB" id="9786100at2"/>
<dbReference type="RefSeq" id="WP_106193233.1">
    <property type="nucleotide sequence ID" value="NZ_PVTO01000011.1"/>
</dbReference>
<dbReference type="InterPro" id="IPR052942">
    <property type="entry name" value="LPS_cholinephosphotransferase"/>
</dbReference>
<gene>
    <name evidence="2" type="ORF">CLV38_11118</name>
</gene>
<dbReference type="Pfam" id="PF04991">
    <property type="entry name" value="LicD"/>
    <property type="match status" value="1"/>
</dbReference>
<reference evidence="2 3" key="1">
    <citation type="submission" date="2018-03" db="EMBL/GenBank/DDBJ databases">
        <title>Genomic Encyclopedia of Archaeal and Bacterial Type Strains, Phase II (KMG-II): from individual species to whole genera.</title>
        <authorList>
            <person name="Goeker M."/>
        </authorList>
    </citation>
    <scope>NUCLEOTIDE SEQUENCE [LARGE SCALE GENOMIC DNA]</scope>
    <source>
        <strain evidence="2 3">DSM 13175</strain>
    </source>
</reference>
<protein>
    <submittedName>
        <fullName evidence="2">Lipopolysaccharide cholinephosphotransferase</fullName>
    </submittedName>
</protein>